<proteinExistence type="predicted"/>
<sequence length="60" mass="6856">MFSIFRRREPVRASASEAGRALGQVRHDKSRALVRDMTNKIRADLRGKGHDLPPIDWEAI</sequence>
<comment type="caution">
    <text evidence="2">The sequence shown here is derived from an EMBL/GenBank/DDBJ whole genome shotgun (WGS) entry which is preliminary data.</text>
</comment>
<feature type="compositionally biased region" description="Basic and acidic residues" evidence="1">
    <location>
        <begin position="1"/>
        <end position="11"/>
    </location>
</feature>
<organism evidence="2 3">
    <name type="scientific">Novosphingobium pentaromativorans US6-1</name>
    <dbReference type="NCBI Taxonomy" id="1088721"/>
    <lineage>
        <taxon>Bacteria</taxon>
        <taxon>Pseudomonadati</taxon>
        <taxon>Pseudomonadota</taxon>
        <taxon>Alphaproteobacteria</taxon>
        <taxon>Sphingomonadales</taxon>
        <taxon>Sphingomonadaceae</taxon>
        <taxon>Novosphingobium</taxon>
    </lineage>
</organism>
<dbReference type="STRING" id="1088721.JI59_18565"/>
<gene>
    <name evidence="2" type="ORF">NSU_0308</name>
</gene>
<evidence type="ECO:0000313" key="3">
    <source>
        <dbReference type="Proteomes" id="UP000004030"/>
    </source>
</evidence>
<reference evidence="2 3" key="1">
    <citation type="journal article" date="2012" name="J. Bacteriol.">
        <title>Genome sequence of benzo(a)pyrene-degrading bacterium Novosphingobium pentaromativorans US6-1.</title>
        <authorList>
            <person name="Luo Y.R."/>
            <person name="Kang S.G."/>
            <person name="Kim S.J."/>
            <person name="Kim M.R."/>
            <person name="Li N."/>
            <person name="Lee J.H."/>
            <person name="Kwon K.K."/>
        </authorList>
    </citation>
    <scope>NUCLEOTIDE SEQUENCE [LARGE SCALE GENOMIC DNA]</scope>
    <source>
        <strain evidence="2 3">US6-1</strain>
    </source>
</reference>
<dbReference type="Proteomes" id="UP000004030">
    <property type="component" value="Unassembled WGS sequence"/>
</dbReference>
<accession>G6E7H3</accession>
<evidence type="ECO:0000313" key="2">
    <source>
        <dbReference type="EMBL" id="EHJ62796.1"/>
    </source>
</evidence>
<protein>
    <submittedName>
        <fullName evidence="2">Uncharacterized protein</fullName>
    </submittedName>
</protein>
<name>G6E7H3_9SPHN</name>
<dbReference type="AlphaFoldDB" id="G6E7H3"/>
<feature type="region of interest" description="Disordered" evidence="1">
    <location>
        <begin position="1"/>
        <end position="24"/>
    </location>
</feature>
<evidence type="ECO:0000256" key="1">
    <source>
        <dbReference type="SAM" id="MobiDB-lite"/>
    </source>
</evidence>
<keyword evidence="3" id="KW-1185">Reference proteome</keyword>
<dbReference type="PATRIC" id="fig|1088721.7.peg.4049"/>
<dbReference type="KEGG" id="npn:JI59_18565"/>
<dbReference type="EMBL" id="AGFM01000006">
    <property type="protein sequence ID" value="EHJ62796.1"/>
    <property type="molecule type" value="Genomic_DNA"/>
</dbReference>